<gene>
    <name evidence="1" type="ORF">HDID_LOCUS6885</name>
    <name evidence="2" type="ORF">WMSIL1_LOCUS12419</name>
</gene>
<protein>
    <submittedName>
        <fullName evidence="1 5">Uncharacterized protein</fullName>
    </submittedName>
</protein>
<name>A0A0R3SPI9_HYMDI</name>
<dbReference type="Proteomes" id="UP000321570">
    <property type="component" value="Unassembled WGS sequence"/>
</dbReference>
<dbReference type="EMBL" id="UYSG01010885">
    <property type="protein sequence ID" value="VDL59203.1"/>
    <property type="molecule type" value="Genomic_DNA"/>
</dbReference>
<dbReference type="Proteomes" id="UP000274504">
    <property type="component" value="Unassembled WGS sequence"/>
</dbReference>
<dbReference type="EMBL" id="CABIJS010000632">
    <property type="protein sequence ID" value="VUZ54331.1"/>
    <property type="molecule type" value="Genomic_DNA"/>
</dbReference>
<accession>A0A0R3SPI9</accession>
<evidence type="ECO:0000313" key="4">
    <source>
        <dbReference type="Proteomes" id="UP000321570"/>
    </source>
</evidence>
<evidence type="ECO:0000313" key="2">
    <source>
        <dbReference type="EMBL" id="VUZ54331.1"/>
    </source>
</evidence>
<keyword evidence="4" id="KW-1185">Reference proteome</keyword>
<dbReference type="AlphaFoldDB" id="A0A0R3SPI9"/>
<reference evidence="2 4" key="3">
    <citation type="submission" date="2019-07" db="EMBL/GenBank/DDBJ databases">
        <authorList>
            <person name="Jastrzebski P J."/>
            <person name="Paukszto L."/>
            <person name="Jastrzebski P J."/>
        </authorList>
    </citation>
    <scope>NUCLEOTIDE SEQUENCE [LARGE SCALE GENOMIC DNA]</scope>
    <source>
        <strain evidence="2 4">WMS-il1</strain>
    </source>
</reference>
<evidence type="ECO:0000313" key="1">
    <source>
        <dbReference type="EMBL" id="VDL59203.1"/>
    </source>
</evidence>
<reference evidence="5" key="1">
    <citation type="submission" date="2017-02" db="UniProtKB">
        <authorList>
            <consortium name="WormBaseParasite"/>
        </authorList>
    </citation>
    <scope>IDENTIFICATION</scope>
</reference>
<sequence length="99" mass="11518">MFTACDLAFVLDFRFSHPWTSGTLISQCGNVTNEIRVNDAIRINCQFHTLRELNQRHILLEDFKLPPSKSGKVYERTPEKQKHFFYEVSSLISDGVKKK</sequence>
<evidence type="ECO:0000313" key="3">
    <source>
        <dbReference type="Proteomes" id="UP000274504"/>
    </source>
</evidence>
<reference evidence="1 3" key="2">
    <citation type="submission" date="2018-11" db="EMBL/GenBank/DDBJ databases">
        <authorList>
            <consortium name="Pathogen Informatics"/>
        </authorList>
    </citation>
    <scope>NUCLEOTIDE SEQUENCE [LARGE SCALE GENOMIC DNA]</scope>
</reference>
<organism evidence="5">
    <name type="scientific">Hymenolepis diminuta</name>
    <name type="common">Rat tapeworm</name>
    <dbReference type="NCBI Taxonomy" id="6216"/>
    <lineage>
        <taxon>Eukaryota</taxon>
        <taxon>Metazoa</taxon>
        <taxon>Spiralia</taxon>
        <taxon>Lophotrochozoa</taxon>
        <taxon>Platyhelminthes</taxon>
        <taxon>Cestoda</taxon>
        <taxon>Eucestoda</taxon>
        <taxon>Cyclophyllidea</taxon>
        <taxon>Hymenolepididae</taxon>
        <taxon>Hymenolepis</taxon>
    </lineage>
</organism>
<evidence type="ECO:0000313" key="5">
    <source>
        <dbReference type="WBParaSite" id="HDID_0000688701-mRNA-1"/>
    </source>
</evidence>
<proteinExistence type="predicted"/>
<dbReference type="WBParaSite" id="HDID_0000688701-mRNA-1">
    <property type="protein sequence ID" value="HDID_0000688701-mRNA-1"/>
    <property type="gene ID" value="HDID_0000688701"/>
</dbReference>